<dbReference type="GO" id="GO:0022857">
    <property type="term" value="F:transmembrane transporter activity"/>
    <property type="evidence" value="ECO:0007669"/>
    <property type="project" value="InterPro"/>
</dbReference>
<evidence type="ECO:0000256" key="5">
    <source>
        <dbReference type="SAM" id="MobiDB-lite"/>
    </source>
</evidence>
<feature type="transmembrane region" description="Helical" evidence="6">
    <location>
        <begin position="406"/>
        <end position="427"/>
    </location>
</feature>
<feature type="transmembrane region" description="Helical" evidence="6">
    <location>
        <begin position="287"/>
        <end position="309"/>
    </location>
</feature>
<dbReference type="PANTHER" id="PTHR23507">
    <property type="entry name" value="ZGC:174356"/>
    <property type="match status" value="1"/>
</dbReference>
<evidence type="ECO:0000259" key="7">
    <source>
        <dbReference type="PROSITE" id="PS50850"/>
    </source>
</evidence>
<dbReference type="InterPro" id="IPR020846">
    <property type="entry name" value="MFS_dom"/>
</dbReference>
<name>A0A6J3M2S4_9PEZI</name>
<sequence length="605" mass="65495">MNTSEAVFEAEVDLNGQRSHQRRQQHDSQMGAQGSRTRPTAGDLKSREESDIAGEETALLRSSMEEQDALPLPSDVDDFAGFPWYKRPSIWWVIGPFFLLALAFGGIITPKMNLMLDLVCREYFAERQRLDPGFTLIPVDFNNGENEQCRIPEVQSRVAALATWGSLITGVLSAIISPKLGSLSDRYGRKPILILSSMGTMLGETVTIVAANFPETFPSSLLLLGYAFDGLLGSFILAMTISNAYITDCTTPQARSIGFGYLHACLFAGVALSPILAGILVKVTGQIITVFYIAIAVHIAFILYMAFIVPESLSKRRQEDAQKRHVLDHILVGPEWDVINSIRAMNILEPLKILYPTGPGTTSALRSNLVLLASVDTIVFGVAMGVLQVLILYLNYQFGWTSYDSGVFISIVNTSRVLGLVVVLPLITHFFRNKKVLRHDKGSDEFDLGLIRLAIFFDTVGFLGYTLARTGPLFTLAGVAASLGGIGSPTLQSALTKHVPAERTGQLLGALGLLHALARIVSPTVFGIIYASTVGKFTQTVFLCLCATFGLAFVLSWFIRPHVYYEDQKLSDDAADDDDAGGVATGAGPAIATASSLTAVTVGGR</sequence>
<evidence type="ECO:0000256" key="6">
    <source>
        <dbReference type="SAM" id="Phobius"/>
    </source>
</evidence>
<reference evidence="9" key="2">
    <citation type="submission" date="2020-04" db="EMBL/GenBank/DDBJ databases">
        <authorList>
            <consortium name="NCBI Genome Project"/>
        </authorList>
    </citation>
    <scope>NUCLEOTIDE SEQUENCE</scope>
    <source>
        <strain evidence="9">CBS 342.82</strain>
    </source>
</reference>
<reference evidence="9" key="3">
    <citation type="submission" date="2025-08" db="UniProtKB">
        <authorList>
            <consortium name="RefSeq"/>
        </authorList>
    </citation>
    <scope>IDENTIFICATION</scope>
    <source>
        <strain evidence="9">CBS 342.82</strain>
    </source>
</reference>
<dbReference type="Pfam" id="PF07690">
    <property type="entry name" value="MFS_1"/>
    <property type="match status" value="1"/>
</dbReference>
<protein>
    <submittedName>
        <fullName evidence="9">MFS general substrate transporter</fullName>
    </submittedName>
</protein>
<feature type="transmembrane region" description="Helical" evidence="6">
    <location>
        <begin position="223"/>
        <end position="246"/>
    </location>
</feature>
<evidence type="ECO:0000313" key="9">
    <source>
        <dbReference type="RefSeq" id="XP_033459326.1"/>
    </source>
</evidence>
<dbReference type="GO" id="GO:0016020">
    <property type="term" value="C:membrane"/>
    <property type="evidence" value="ECO:0007669"/>
    <property type="project" value="UniProtKB-SubCell"/>
</dbReference>
<dbReference type="InterPro" id="IPR011701">
    <property type="entry name" value="MFS"/>
</dbReference>
<dbReference type="RefSeq" id="XP_033459326.1">
    <property type="nucleotide sequence ID" value="XM_033605021.1"/>
</dbReference>
<feature type="transmembrane region" description="Helical" evidence="6">
    <location>
        <begin position="448"/>
        <end position="467"/>
    </location>
</feature>
<keyword evidence="4 6" id="KW-0472">Membrane</keyword>
<keyword evidence="3 6" id="KW-1133">Transmembrane helix</keyword>
<feature type="region of interest" description="Disordered" evidence="5">
    <location>
        <begin position="1"/>
        <end position="52"/>
    </location>
</feature>
<feature type="transmembrane region" description="Helical" evidence="6">
    <location>
        <begin position="161"/>
        <end position="180"/>
    </location>
</feature>
<evidence type="ECO:0000313" key="8">
    <source>
        <dbReference type="Proteomes" id="UP000504637"/>
    </source>
</evidence>
<dbReference type="InterPro" id="IPR036259">
    <property type="entry name" value="MFS_trans_sf"/>
</dbReference>
<evidence type="ECO:0000256" key="1">
    <source>
        <dbReference type="ARBA" id="ARBA00004141"/>
    </source>
</evidence>
<keyword evidence="2 6" id="KW-0812">Transmembrane</keyword>
<feature type="transmembrane region" description="Helical" evidence="6">
    <location>
        <begin position="507"/>
        <end position="531"/>
    </location>
</feature>
<gene>
    <name evidence="9" type="ORF">K489DRAFT_381039</name>
</gene>
<organism evidence="9">
    <name type="scientific">Dissoconium aciculare CBS 342.82</name>
    <dbReference type="NCBI Taxonomy" id="1314786"/>
    <lineage>
        <taxon>Eukaryota</taxon>
        <taxon>Fungi</taxon>
        <taxon>Dikarya</taxon>
        <taxon>Ascomycota</taxon>
        <taxon>Pezizomycotina</taxon>
        <taxon>Dothideomycetes</taxon>
        <taxon>Dothideomycetidae</taxon>
        <taxon>Mycosphaerellales</taxon>
        <taxon>Dissoconiaceae</taxon>
        <taxon>Dissoconium</taxon>
    </lineage>
</organism>
<comment type="subcellular location">
    <subcellularLocation>
        <location evidence="1">Membrane</location>
        <topology evidence="1">Multi-pass membrane protein</topology>
    </subcellularLocation>
</comment>
<dbReference type="PROSITE" id="PS50850">
    <property type="entry name" value="MFS"/>
    <property type="match status" value="1"/>
</dbReference>
<feature type="transmembrane region" description="Helical" evidence="6">
    <location>
        <begin position="537"/>
        <end position="559"/>
    </location>
</feature>
<evidence type="ECO:0000256" key="2">
    <source>
        <dbReference type="ARBA" id="ARBA00022692"/>
    </source>
</evidence>
<dbReference type="Gene3D" id="1.20.1250.20">
    <property type="entry name" value="MFS general substrate transporter like domains"/>
    <property type="match status" value="1"/>
</dbReference>
<dbReference type="GeneID" id="54362821"/>
<feature type="transmembrane region" description="Helical" evidence="6">
    <location>
        <begin position="258"/>
        <end position="281"/>
    </location>
</feature>
<dbReference type="Proteomes" id="UP000504637">
    <property type="component" value="Unplaced"/>
</dbReference>
<feature type="transmembrane region" description="Helical" evidence="6">
    <location>
        <begin position="192"/>
        <end position="211"/>
    </location>
</feature>
<feature type="transmembrane region" description="Helical" evidence="6">
    <location>
        <begin position="473"/>
        <end position="495"/>
    </location>
</feature>
<accession>A0A6J3M2S4</accession>
<evidence type="ECO:0000256" key="3">
    <source>
        <dbReference type="ARBA" id="ARBA00022989"/>
    </source>
</evidence>
<proteinExistence type="predicted"/>
<feature type="transmembrane region" description="Helical" evidence="6">
    <location>
        <begin position="90"/>
        <end position="108"/>
    </location>
</feature>
<keyword evidence="8" id="KW-1185">Reference proteome</keyword>
<feature type="transmembrane region" description="Helical" evidence="6">
    <location>
        <begin position="369"/>
        <end position="394"/>
    </location>
</feature>
<dbReference type="AlphaFoldDB" id="A0A6J3M2S4"/>
<dbReference type="OrthoDB" id="3026777at2759"/>
<dbReference type="PANTHER" id="PTHR23507:SF40">
    <property type="entry name" value="TETRACYCLINE-EFFLUX TRANSPORTER"/>
    <property type="match status" value="1"/>
</dbReference>
<evidence type="ECO:0000256" key="4">
    <source>
        <dbReference type="ARBA" id="ARBA00023136"/>
    </source>
</evidence>
<reference evidence="9" key="1">
    <citation type="submission" date="2020-01" db="EMBL/GenBank/DDBJ databases">
        <authorList>
            <consortium name="DOE Joint Genome Institute"/>
            <person name="Haridas S."/>
            <person name="Albert R."/>
            <person name="Binder M."/>
            <person name="Bloem J."/>
            <person name="Labutti K."/>
            <person name="Salamov A."/>
            <person name="Andreopoulos B."/>
            <person name="Baker S.E."/>
            <person name="Barry K."/>
            <person name="Bills G."/>
            <person name="Bluhm B.H."/>
            <person name="Cannon C."/>
            <person name="Castanera R."/>
            <person name="Culley D.E."/>
            <person name="Daum C."/>
            <person name="Ezra D."/>
            <person name="Gonzalez J.B."/>
            <person name="Henrissat B."/>
            <person name="Kuo A."/>
            <person name="Liang C."/>
            <person name="Lipzen A."/>
            <person name="Lutzoni F."/>
            <person name="Magnuson J."/>
            <person name="Mondo S."/>
            <person name="Nolan M."/>
            <person name="Ohm R."/>
            <person name="Pangilinan J."/>
            <person name="Park H.-J."/>
            <person name="Ramirez L."/>
            <person name="Alfaro M."/>
            <person name="Sun H."/>
            <person name="Tritt A."/>
            <person name="Yoshinaga Y."/>
            <person name="Zwiers L.-H."/>
            <person name="Turgeon B.G."/>
            <person name="Goodwin S.B."/>
            <person name="Spatafora J.W."/>
            <person name="Crous P.W."/>
            <person name="Grigoriev I.V."/>
        </authorList>
    </citation>
    <scope>NUCLEOTIDE SEQUENCE</scope>
    <source>
        <strain evidence="9">CBS 342.82</strain>
    </source>
</reference>
<dbReference type="SUPFAM" id="SSF103473">
    <property type="entry name" value="MFS general substrate transporter"/>
    <property type="match status" value="1"/>
</dbReference>
<feature type="domain" description="Major facilitator superfamily (MFS) profile" evidence="7">
    <location>
        <begin position="98"/>
        <end position="564"/>
    </location>
</feature>